<dbReference type="AlphaFoldDB" id="A0A226EU71"/>
<keyword evidence="3" id="KW-1185">Reference proteome</keyword>
<accession>A0A226EU71</accession>
<proteinExistence type="predicted"/>
<feature type="chain" id="PRO_5012578784" evidence="1">
    <location>
        <begin position="21"/>
        <end position="165"/>
    </location>
</feature>
<evidence type="ECO:0000256" key="1">
    <source>
        <dbReference type="SAM" id="SignalP"/>
    </source>
</evidence>
<keyword evidence="1" id="KW-0732">Signal</keyword>
<organism evidence="2 3">
    <name type="scientific">Folsomia candida</name>
    <name type="common">Springtail</name>
    <dbReference type="NCBI Taxonomy" id="158441"/>
    <lineage>
        <taxon>Eukaryota</taxon>
        <taxon>Metazoa</taxon>
        <taxon>Ecdysozoa</taxon>
        <taxon>Arthropoda</taxon>
        <taxon>Hexapoda</taxon>
        <taxon>Collembola</taxon>
        <taxon>Entomobryomorpha</taxon>
        <taxon>Isotomoidea</taxon>
        <taxon>Isotomidae</taxon>
        <taxon>Proisotominae</taxon>
        <taxon>Folsomia</taxon>
    </lineage>
</organism>
<name>A0A226EU71_FOLCA</name>
<gene>
    <name evidence="2" type="ORF">Fcan01_05123</name>
</gene>
<dbReference type="Proteomes" id="UP000198287">
    <property type="component" value="Unassembled WGS sequence"/>
</dbReference>
<comment type="caution">
    <text evidence="2">The sequence shown here is derived from an EMBL/GenBank/DDBJ whole genome shotgun (WGS) entry which is preliminary data.</text>
</comment>
<reference evidence="2 3" key="1">
    <citation type="submission" date="2015-12" db="EMBL/GenBank/DDBJ databases">
        <title>The genome of Folsomia candida.</title>
        <authorList>
            <person name="Faddeeva A."/>
            <person name="Derks M.F."/>
            <person name="Anvar Y."/>
            <person name="Smit S."/>
            <person name="Van Straalen N."/>
            <person name="Roelofs D."/>
        </authorList>
    </citation>
    <scope>NUCLEOTIDE SEQUENCE [LARGE SCALE GENOMIC DNA]</scope>
    <source>
        <strain evidence="2 3">VU population</strain>
        <tissue evidence="2">Whole body</tissue>
    </source>
</reference>
<evidence type="ECO:0000313" key="3">
    <source>
        <dbReference type="Proteomes" id="UP000198287"/>
    </source>
</evidence>
<dbReference type="EMBL" id="LNIX01000002">
    <property type="protein sequence ID" value="OXA61142.1"/>
    <property type="molecule type" value="Genomic_DNA"/>
</dbReference>
<evidence type="ECO:0000313" key="2">
    <source>
        <dbReference type="EMBL" id="OXA61142.1"/>
    </source>
</evidence>
<protein>
    <submittedName>
        <fullName evidence="2">Uncharacterized protein</fullName>
    </submittedName>
</protein>
<feature type="signal peptide" evidence="1">
    <location>
        <begin position="1"/>
        <end position="20"/>
    </location>
</feature>
<sequence>MMHSFTTLCFLAYFIGIVIAAGNHHGKGGGMKDKGAKKVFHKHHEKFKPHPKHVQEDAGEQIPDEKITQLVEKNAVQIKARANLDTETDEDKKELETASVDALAYIKYSDAEKDIYLIKVIIGNQFIVHIKIGVKKGSEQDAAGTLMTVLPDKEETDKLNKAEFN</sequence>